<dbReference type="SUPFAM" id="SSF57615">
    <property type="entry name" value="Type X cellulose binding domain, CBDX"/>
    <property type="match status" value="1"/>
</dbReference>
<feature type="compositionally biased region" description="Polar residues" evidence="10">
    <location>
        <begin position="220"/>
        <end position="229"/>
    </location>
</feature>
<dbReference type="PROSITE" id="PS00777">
    <property type="entry name" value="GH11_2"/>
    <property type="match status" value="1"/>
</dbReference>
<feature type="chain" id="PRO_5046471277" description="endo-1,4-beta-xylanase" evidence="11">
    <location>
        <begin position="28"/>
        <end position="934"/>
    </location>
</feature>
<dbReference type="InterPro" id="IPR021720">
    <property type="entry name" value="Malectin_dom"/>
</dbReference>
<protein>
    <recommendedName>
        <fullName evidence="3 9">endo-1,4-beta-xylanase</fullName>
        <ecNumber evidence="3 9">3.2.1.8</ecNumber>
    </recommendedName>
</protein>
<dbReference type="PANTHER" id="PTHR46828:SF2">
    <property type="entry name" value="ENDO-1,4-BETA-XYLANASE A-RELATED"/>
    <property type="match status" value="1"/>
</dbReference>
<dbReference type="InterPro" id="IPR033119">
    <property type="entry name" value="GH11_AS_2"/>
</dbReference>
<evidence type="ECO:0000256" key="1">
    <source>
        <dbReference type="ARBA" id="ARBA00000681"/>
    </source>
</evidence>
<dbReference type="InterPro" id="IPR033123">
    <property type="entry name" value="GH11_dom"/>
</dbReference>
<dbReference type="Pfam" id="PF11721">
    <property type="entry name" value="Malectin"/>
    <property type="match status" value="1"/>
</dbReference>
<evidence type="ECO:0000256" key="8">
    <source>
        <dbReference type="ARBA" id="ARBA00023326"/>
    </source>
</evidence>
<evidence type="ECO:0000313" key="15">
    <source>
        <dbReference type="Proteomes" id="UP001253595"/>
    </source>
</evidence>
<dbReference type="PROSITE" id="PS51761">
    <property type="entry name" value="GH11_3"/>
    <property type="match status" value="1"/>
</dbReference>
<evidence type="ECO:0000259" key="13">
    <source>
        <dbReference type="PROSITE" id="PS51763"/>
    </source>
</evidence>
<evidence type="ECO:0000256" key="2">
    <source>
        <dbReference type="ARBA" id="ARBA00004851"/>
    </source>
</evidence>
<dbReference type="SUPFAM" id="SSF49899">
    <property type="entry name" value="Concanavalin A-like lectins/glucanases"/>
    <property type="match status" value="1"/>
</dbReference>
<dbReference type="Pfam" id="PF02013">
    <property type="entry name" value="CBM_10"/>
    <property type="match status" value="1"/>
</dbReference>
<sequence>MKLTTLKKMVCLSVLGLATLCSTSANSQTLSSNSTGTNNGFFYSFWKDSGSATMTLYGGGRYASQWNNSTNNWVGGKGWQPGNSSRTISYSGNYGGSNSQNTYLALYGWTRSPLIEYYVIESYGSYNPASCSGGTDYGSFQSDGATYNVRRCLRTQQPSIDGTQTFYQYFSVRNPKKGFGNISGTITFANHANFWASKGLNLGNHDYQIVATEGYQSTGSSDITVSQGPINGGSSSVANNSSSANSSATSIGAGSVVVRARGVTGTEHIYLRVGGVNVGNWTLTTSYQNYVYTGAASGDINIEYDNDSGSRDVQVDYIQVNGETRQAEDMTYNTALYANGACGGGGNSELMHCNGVIGFGSTTDCFSGNCGGGISSTASSINATSSARSSITATSSSVVTTSSSANQCQCNWYGTLYPSCITTQSGWGWENNKSCISNTTCNSQPTNQGGLVCNAASSVRSSSSAISSSRFSSSSSVMSSSSVLSSSSSSRVSSSSSSRAAETFVYAINAGNSSAATLNGVVYQPDRFASGGTTQTVTDGIAGVTEDALYQSERYGTYSYEIPVSNATYNVVLHFAELYHNGAGARAFNISVEGQAVLSDFDLFGLVGRNTAYDQRVNNIAVTDGKLTINLTTIVDNATLSGFAIYSTNGGTFTGSTEPECTTADRQTPTAIDYNRAVTRQEQKNPPSGAFGYAIEHATQTLSNHTIYRPDLSRANNIPIVVWGNGACSNVGTEQADFLLQIASNGYLVIANGGPFGSGSNDQHETELVKAIDWAVKENSRKCSQYYGKLNVDKIATMGWSCGGGMAHFAAVDPRVDTAVALNSGLGIYGDRFSYYPRFHSPIAIFNGDSRDVAYNPGLQEYSEVNNVPVYHANYPQGHGDAYFQDNGGEFGIVAVGWLNWMLKDDLTGSGKGMFIGTNCRLCRSPWVSKYKGF</sequence>
<keyword evidence="4 9" id="KW-0858">Xylan degradation</keyword>
<dbReference type="Proteomes" id="UP001253595">
    <property type="component" value="Unassembled WGS sequence"/>
</dbReference>
<dbReference type="InterPro" id="IPR018208">
    <property type="entry name" value="GH11_AS_1"/>
</dbReference>
<feature type="domain" description="CBM10" evidence="13">
    <location>
        <begin position="409"/>
        <end position="438"/>
    </location>
</feature>
<dbReference type="Gene3D" id="3.40.50.1820">
    <property type="entry name" value="alpha/beta hydrolase"/>
    <property type="match status" value="1"/>
</dbReference>
<dbReference type="Gene3D" id="2.30.32.30">
    <property type="entry name" value="CBM10"/>
    <property type="match status" value="1"/>
</dbReference>
<evidence type="ECO:0000256" key="11">
    <source>
        <dbReference type="SAM" id="SignalP"/>
    </source>
</evidence>
<dbReference type="GO" id="GO:0016787">
    <property type="term" value="F:hydrolase activity"/>
    <property type="evidence" value="ECO:0007669"/>
    <property type="project" value="UniProtKB-KW"/>
</dbReference>
<dbReference type="RefSeq" id="WP_374725287.1">
    <property type="nucleotide sequence ID" value="NZ_JAVDVX010000012.1"/>
</dbReference>
<keyword evidence="11" id="KW-0732">Signal</keyword>
<comment type="similarity">
    <text evidence="9">Belongs to the glycosyl hydrolase 11 (cellulase G) family.</text>
</comment>
<feature type="active site" description="Proton donor" evidence="9">
    <location>
        <position position="213"/>
    </location>
</feature>
<evidence type="ECO:0000256" key="7">
    <source>
        <dbReference type="ARBA" id="ARBA00023295"/>
    </source>
</evidence>
<keyword evidence="8 9" id="KW-0624">Polysaccharide degradation</keyword>
<dbReference type="SMART" id="SM01064">
    <property type="entry name" value="CBM_10"/>
    <property type="match status" value="1"/>
</dbReference>
<dbReference type="InterPro" id="IPR001137">
    <property type="entry name" value="Glyco_hydro_11"/>
</dbReference>
<evidence type="ECO:0000259" key="12">
    <source>
        <dbReference type="PROSITE" id="PS51761"/>
    </source>
</evidence>
<dbReference type="InterPro" id="IPR036601">
    <property type="entry name" value="CBM10_sf"/>
</dbReference>
<dbReference type="InterPro" id="IPR013319">
    <property type="entry name" value="GH11/12"/>
</dbReference>
<dbReference type="Gene3D" id="2.60.120.430">
    <property type="entry name" value="Galactose-binding lectin"/>
    <property type="match status" value="1"/>
</dbReference>
<dbReference type="PRINTS" id="PR00911">
    <property type="entry name" value="GLHYDRLASE11"/>
</dbReference>
<dbReference type="InterPro" id="IPR029058">
    <property type="entry name" value="AB_hydrolase_fold"/>
</dbReference>
<evidence type="ECO:0000256" key="3">
    <source>
        <dbReference type="ARBA" id="ARBA00012590"/>
    </source>
</evidence>
<feature type="active site" description="Nucleophile" evidence="9">
    <location>
        <position position="116"/>
    </location>
</feature>
<name>A0ABU1V3Y2_9GAMM</name>
<dbReference type="Pfam" id="PF16841">
    <property type="entry name" value="CBM60"/>
    <property type="match status" value="1"/>
</dbReference>
<dbReference type="Gene3D" id="2.60.60.40">
    <property type="match status" value="1"/>
</dbReference>
<comment type="catalytic activity">
    <reaction evidence="1 9">
        <text>Endohydrolysis of (1-&gt;4)-beta-D-xylosidic linkages in xylans.</text>
        <dbReference type="EC" id="3.2.1.8"/>
    </reaction>
</comment>
<dbReference type="Pfam" id="PF12740">
    <property type="entry name" value="PETase"/>
    <property type="match status" value="1"/>
</dbReference>
<dbReference type="SUPFAM" id="SSF49785">
    <property type="entry name" value="Galactose-binding domain-like"/>
    <property type="match status" value="1"/>
</dbReference>
<dbReference type="InterPro" id="IPR013320">
    <property type="entry name" value="ConA-like_dom_sf"/>
</dbReference>
<organism evidence="14 15">
    <name type="scientific">Cellvibrio fibrivorans</name>
    <dbReference type="NCBI Taxonomy" id="126350"/>
    <lineage>
        <taxon>Bacteria</taxon>
        <taxon>Pseudomonadati</taxon>
        <taxon>Pseudomonadota</taxon>
        <taxon>Gammaproteobacteria</taxon>
        <taxon>Cellvibrionales</taxon>
        <taxon>Cellvibrionaceae</taxon>
        <taxon>Cellvibrio</taxon>
    </lineage>
</organism>
<dbReference type="InterPro" id="IPR031768">
    <property type="entry name" value="CBM60_xylan-bd"/>
</dbReference>
<evidence type="ECO:0000256" key="4">
    <source>
        <dbReference type="ARBA" id="ARBA00022651"/>
    </source>
</evidence>
<dbReference type="SUPFAM" id="SSF53474">
    <property type="entry name" value="alpha/beta-Hydrolases"/>
    <property type="match status" value="1"/>
</dbReference>
<dbReference type="PROSITE" id="PS51763">
    <property type="entry name" value="CBM10"/>
    <property type="match status" value="1"/>
</dbReference>
<dbReference type="Pfam" id="PF00457">
    <property type="entry name" value="Glyco_hydro_11"/>
    <property type="match status" value="1"/>
</dbReference>
<dbReference type="EMBL" id="JAVDVX010000012">
    <property type="protein sequence ID" value="MDR7092178.1"/>
    <property type="molecule type" value="Genomic_DNA"/>
</dbReference>
<evidence type="ECO:0000313" key="14">
    <source>
        <dbReference type="EMBL" id="MDR7092178.1"/>
    </source>
</evidence>
<evidence type="ECO:0000256" key="5">
    <source>
        <dbReference type="ARBA" id="ARBA00022801"/>
    </source>
</evidence>
<accession>A0ABU1V3Y2</accession>
<dbReference type="PROSITE" id="PS00776">
    <property type="entry name" value="GH11_1"/>
    <property type="match status" value="1"/>
</dbReference>
<comment type="caution">
    <text evidence="14">The sequence shown here is derived from an EMBL/GenBank/DDBJ whole genome shotgun (WGS) entry which is preliminary data.</text>
</comment>
<dbReference type="InterPro" id="IPR002883">
    <property type="entry name" value="CBM10/Dockerin_dom"/>
</dbReference>
<comment type="pathway">
    <text evidence="2 9">Glycan degradation; xylan degradation.</text>
</comment>
<feature type="region of interest" description="Disordered" evidence="10">
    <location>
        <begin position="469"/>
        <end position="494"/>
    </location>
</feature>
<dbReference type="Gene3D" id="2.60.120.180">
    <property type="match status" value="1"/>
</dbReference>
<proteinExistence type="inferred from homology"/>
<keyword evidence="6 9" id="KW-0119">Carbohydrate metabolism</keyword>
<gene>
    <name evidence="14" type="ORF">J2X05_004219</name>
</gene>
<evidence type="ECO:0000256" key="9">
    <source>
        <dbReference type="PROSITE-ProRule" id="PRU01097"/>
    </source>
</evidence>
<keyword evidence="15" id="KW-1185">Reference proteome</keyword>
<feature type="region of interest" description="Disordered" evidence="10">
    <location>
        <begin position="220"/>
        <end position="249"/>
    </location>
</feature>
<feature type="signal peptide" evidence="11">
    <location>
        <begin position="1"/>
        <end position="27"/>
    </location>
</feature>
<feature type="compositionally biased region" description="Low complexity" evidence="10">
    <location>
        <begin position="232"/>
        <end position="249"/>
    </location>
</feature>
<evidence type="ECO:0000256" key="10">
    <source>
        <dbReference type="SAM" id="MobiDB-lite"/>
    </source>
</evidence>
<dbReference type="InterPro" id="IPR009031">
    <property type="entry name" value="CBM10"/>
</dbReference>
<dbReference type="EC" id="3.2.1.8" evidence="3 9"/>
<feature type="domain" description="GH11" evidence="12">
    <location>
        <begin position="29"/>
        <end position="226"/>
    </location>
</feature>
<dbReference type="PANTHER" id="PTHR46828">
    <property type="entry name" value="ENDO-1,4-BETA-XYLANASE A-RELATED"/>
    <property type="match status" value="1"/>
</dbReference>
<reference evidence="14 15" key="1">
    <citation type="submission" date="2023-07" db="EMBL/GenBank/DDBJ databases">
        <title>Sorghum-associated microbial communities from plants grown in Nebraska, USA.</title>
        <authorList>
            <person name="Schachtman D."/>
        </authorList>
    </citation>
    <scope>NUCLEOTIDE SEQUENCE [LARGE SCALE GENOMIC DNA]</scope>
    <source>
        <strain evidence="14 15">BE190</strain>
    </source>
</reference>
<keyword evidence="5 9" id="KW-0378">Hydrolase</keyword>
<keyword evidence="7 9" id="KW-0326">Glycosidase</keyword>
<dbReference type="InterPro" id="IPR041127">
    <property type="entry name" value="PET_hydrolase/cutinase-like"/>
</dbReference>
<evidence type="ECO:0000256" key="6">
    <source>
        <dbReference type="ARBA" id="ARBA00023277"/>
    </source>
</evidence>
<dbReference type="InterPro" id="IPR008979">
    <property type="entry name" value="Galactose-bd-like_sf"/>
</dbReference>